<gene>
    <name evidence="2" type="ORF">KC717_00235</name>
</gene>
<reference evidence="2" key="1">
    <citation type="submission" date="2020-04" db="EMBL/GenBank/DDBJ databases">
        <authorList>
            <person name="Zhang T."/>
        </authorList>
    </citation>
    <scope>NUCLEOTIDE SEQUENCE</scope>
    <source>
        <strain evidence="2">HKST-UBA11</strain>
    </source>
</reference>
<keyword evidence="1" id="KW-0812">Transmembrane</keyword>
<accession>A0A955L6X5</accession>
<reference evidence="2" key="2">
    <citation type="journal article" date="2021" name="Microbiome">
        <title>Successional dynamics and alternative stable states in a saline activated sludge microbial community over 9 years.</title>
        <authorList>
            <person name="Wang Y."/>
            <person name="Ye J."/>
            <person name="Ju F."/>
            <person name="Liu L."/>
            <person name="Boyd J.A."/>
            <person name="Deng Y."/>
            <person name="Parks D.H."/>
            <person name="Jiang X."/>
            <person name="Yin X."/>
            <person name="Woodcroft B.J."/>
            <person name="Tyson G.W."/>
            <person name="Hugenholtz P."/>
            <person name="Polz M.F."/>
            <person name="Zhang T."/>
        </authorList>
    </citation>
    <scope>NUCLEOTIDE SEQUENCE</scope>
    <source>
        <strain evidence="2">HKST-UBA11</strain>
    </source>
</reference>
<keyword evidence="1" id="KW-1133">Transmembrane helix</keyword>
<dbReference type="EMBL" id="JAGQLH010000002">
    <property type="protein sequence ID" value="MCA9385054.1"/>
    <property type="molecule type" value="Genomic_DNA"/>
</dbReference>
<organism evidence="2 3">
    <name type="scientific">Candidatus Dojkabacteria bacterium</name>
    <dbReference type="NCBI Taxonomy" id="2099670"/>
    <lineage>
        <taxon>Bacteria</taxon>
        <taxon>Candidatus Dojkabacteria</taxon>
    </lineage>
</organism>
<dbReference type="Proteomes" id="UP000754563">
    <property type="component" value="Unassembled WGS sequence"/>
</dbReference>
<evidence type="ECO:0000313" key="2">
    <source>
        <dbReference type="EMBL" id="MCA9385054.1"/>
    </source>
</evidence>
<sequence>MTINDSNSSKTSSPSTNKSWLFLPLVIIAFFTGGLASYVLIPSTSTSSQSEVVSTFVQNNNVEDQIISITEHDTLRVEEVVEGLDGRFDFYRNSDDVLVFSQSNPINDPHSRNQGWIGKLSDNGQYIIIQRSSYGVLRGQIASHFAIYEYDFKTNAITHLFDAGRINPIEMLGEHNDPIYDNCTSYEDGYFTIRDTVDCRNESRIEQYVETIEFIEELVNQYSEEYISVQV</sequence>
<name>A0A955L6X5_9BACT</name>
<keyword evidence="1" id="KW-0472">Membrane</keyword>
<feature type="transmembrane region" description="Helical" evidence="1">
    <location>
        <begin position="20"/>
        <end position="41"/>
    </location>
</feature>
<evidence type="ECO:0000256" key="1">
    <source>
        <dbReference type="SAM" id="Phobius"/>
    </source>
</evidence>
<comment type="caution">
    <text evidence="2">The sequence shown here is derived from an EMBL/GenBank/DDBJ whole genome shotgun (WGS) entry which is preliminary data.</text>
</comment>
<evidence type="ECO:0000313" key="3">
    <source>
        <dbReference type="Proteomes" id="UP000754563"/>
    </source>
</evidence>
<dbReference type="AlphaFoldDB" id="A0A955L6X5"/>
<protein>
    <submittedName>
        <fullName evidence="2">Uncharacterized protein</fullName>
    </submittedName>
</protein>
<proteinExistence type="predicted"/>